<dbReference type="GO" id="GO:0000166">
    <property type="term" value="F:nucleotide binding"/>
    <property type="evidence" value="ECO:0007669"/>
    <property type="project" value="UniProtKB-KW"/>
</dbReference>
<comment type="similarity">
    <text evidence="4">Belongs to the 5'-nucleotidase family.</text>
</comment>
<sequence length="709" mass="76358">MKKNWFKFIAAAATAAISFLSATASASSSFTDVPAQYADAVQYLVDQQITSGVKTGTFGTAMPITRLDAAIQLAKALGLQPEDTYKDAGFIDVPKRGQWAVNALAAAKVTEGKKDNYFGAYDYITRGEAIKWLVSAYELPVDVKVKETVFTDVNERWAPYVDALVKAGLTDGKTHGKFGAADRLIRGEWALFLHRGTHLPSTFELSVIHTNDTHAHIENVARKATVVKELREQHPSSLLLDAGDVFSGTLYFNEYKGQADLEFMNLLGYDAMTFGNHEFDLGTESLASFIKNAKFPFVSANINASADKNLTSLMNETVTDKPAEGKIYNGIIKEAGGEKVGIFGLTTAETKTISSPGDQVVFEDYVAEAEKAVSSFQAAGVNKIIALTHIGFQDGGGDNDVTLAKEVEGIDVIVGGHSHDQLKDPYIDETGREATVIVQANEYNKFVGILEVVFDETGAVTEYAGELIEVDAKNEDKSYVYEEDASVKKILAEKYTPAIKGIKAQVVGSTSVALDGERANVRTRETNLGNLMTDSMLTKAKSIDADTVIAMQNGGGIRASIDQGDITMEEVLTVMPFGNALAIMDLTGAEIKAALEHSVSMAPEASGGFMQVSGLKFTYDSSKPAGDRVTAVEVYENGAFAPLDPAKTYAVATNTFTAKGGDGYTMFKTAYDSGRVSEPGFADWEIFTDYVKANPGAEPKVEGRITKQQ</sequence>
<dbReference type="InterPro" id="IPR029052">
    <property type="entry name" value="Metallo-depent_PP-like"/>
</dbReference>
<keyword evidence="3 4" id="KW-0732">Signal</keyword>
<name>A0A1V2A6Q9_9BACI</name>
<dbReference type="PANTHER" id="PTHR11575">
    <property type="entry name" value="5'-NUCLEOTIDASE-RELATED"/>
    <property type="match status" value="1"/>
</dbReference>
<comment type="caution">
    <text evidence="6">The sequence shown here is derived from an EMBL/GenBank/DDBJ whole genome shotgun (WGS) entry which is preliminary data.</text>
</comment>
<dbReference type="Gene3D" id="3.90.780.10">
    <property type="entry name" value="5'-Nucleotidase, C-terminal domain"/>
    <property type="match status" value="1"/>
</dbReference>
<dbReference type="Proteomes" id="UP000188613">
    <property type="component" value="Unassembled WGS sequence"/>
</dbReference>
<evidence type="ECO:0000259" key="5">
    <source>
        <dbReference type="PROSITE" id="PS51272"/>
    </source>
</evidence>
<keyword evidence="2" id="KW-0964">Secreted</keyword>
<reference evidence="6 7" key="1">
    <citation type="submission" date="2016-12" db="EMBL/GenBank/DDBJ databases">
        <title>Domibacillus sp. SAB 38T whole genome sequencing.</title>
        <authorList>
            <person name="Verma A."/>
            <person name="Ojha A.K."/>
            <person name="Krishnamurthi S."/>
        </authorList>
    </citation>
    <scope>NUCLEOTIDE SEQUENCE [LARGE SCALE GENOMIC DNA]</scope>
    <source>
        <strain evidence="6 7">SAB 38</strain>
    </source>
</reference>
<dbReference type="EMBL" id="MSFI01000019">
    <property type="protein sequence ID" value="OMP66679.1"/>
    <property type="molecule type" value="Genomic_DNA"/>
</dbReference>
<evidence type="ECO:0000256" key="4">
    <source>
        <dbReference type="RuleBase" id="RU362119"/>
    </source>
</evidence>
<feature type="signal peptide" evidence="4">
    <location>
        <begin position="1"/>
        <end position="26"/>
    </location>
</feature>
<evidence type="ECO:0000256" key="2">
    <source>
        <dbReference type="ARBA" id="ARBA00022525"/>
    </source>
</evidence>
<dbReference type="SUPFAM" id="SSF55816">
    <property type="entry name" value="5'-nucleotidase (syn. UDP-sugar hydrolase), C-terminal domain"/>
    <property type="match status" value="1"/>
</dbReference>
<dbReference type="InterPro" id="IPR001119">
    <property type="entry name" value="SLH_dom"/>
</dbReference>
<dbReference type="InterPro" id="IPR036907">
    <property type="entry name" value="5'-Nucleotdase_C_sf"/>
</dbReference>
<organism evidence="6 7">
    <name type="scientific">Domibacillus epiphyticus</name>
    <dbReference type="NCBI Taxonomy" id="1714355"/>
    <lineage>
        <taxon>Bacteria</taxon>
        <taxon>Bacillati</taxon>
        <taxon>Bacillota</taxon>
        <taxon>Bacilli</taxon>
        <taxon>Bacillales</taxon>
        <taxon>Bacillaceae</taxon>
        <taxon>Domibacillus</taxon>
    </lineage>
</organism>
<dbReference type="Gene3D" id="3.60.21.10">
    <property type="match status" value="1"/>
</dbReference>
<dbReference type="GO" id="GO:0046872">
    <property type="term" value="F:metal ion binding"/>
    <property type="evidence" value="ECO:0007669"/>
    <property type="project" value="InterPro"/>
</dbReference>
<dbReference type="PANTHER" id="PTHR11575:SF24">
    <property type="entry name" value="5'-NUCLEOTIDASE"/>
    <property type="match status" value="1"/>
</dbReference>
<evidence type="ECO:0000256" key="3">
    <source>
        <dbReference type="ARBA" id="ARBA00022729"/>
    </source>
</evidence>
<dbReference type="SUPFAM" id="SSF56300">
    <property type="entry name" value="Metallo-dependent phosphatases"/>
    <property type="match status" value="1"/>
</dbReference>
<gene>
    <name evidence="6" type="ORF">BTO28_11605</name>
</gene>
<dbReference type="RefSeq" id="WP_076766415.1">
    <property type="nucleotide sequence ID" value="NZ_MSFI01000019.1"/>
</dbReference>
<evidence type="ECO:0000313" key="7">
    <source>
        <dbReference type="Proteomes" id="UP000188613"/>
    </source>
</evidence>
<evidence type="ECO:0000313" key="6">
    <source>
        <dbReference type="EMBL" id="OMP66679.1"/>
    </source>
</evidence>
<dbReference type="Pfam" id="PF02872">
    <property type="entry name" value="5_nucleotid_C"/>
    <property type="match status" value="1"/>
</dbReference>
<dbReference type="InterPro" id="IPR004843">
    <property type="entry name" value="Calcineurin-like_PHP"/>
</dbReference>
<dbReference type="InterPro" id="IPR008334">
    <property type="entry name" value="5'-Nucleotdase_C"/>
</dbReference>
<dbReference type="PRINTS" id="PR01607">
    <property type="entry name" value="APYRASEFAMLY"/>
</dbReference>
<protein>
    <submittedName>
        <fullName evidence="6">Bifunctional metallophosphatase/5'-nucleotidase</fullName>
    </submittedName>
</protein>
<dbReference type="Pfam" id="PF00395">
    <property type="entry name" value="SLH"/>
    <property type="match status" value="3"/>
</dbReference>
<dbReference type="AlphaFoldDB" id="A0A1V2A6Q9"/>
<comment type="subcellular location">
    <subcellularLocation>
        <location evidence="1">Secreted</location>
    </subcellularLocation>
</comment>
<keyword evidence="4" id="KW-0547">Nucleotide-binding</keyword>
<dbReference type="FunFam" id="3.90.780.10:FF:000004">
    <property type="entry name" value="UDP-sugar hydrolase, putative"/>
    <property type="match status" value="1"/>
</dbReference>
<dbReference type="GO" id="GO:0005576">
    <property type="term" value="C:extracellular region"/>
    <property type="evidence" value="ECO:0007669"/>
    <property type="project" value="UniProtKB-SubCell"/>
</dbReference>
<keyword evidence="7" id="KW-1185">Reference proteome</keyword>
<dbReference type="PROSITE" id="PS00785">
    <property type="entry name" value="5_NUCLEOTIDASE_1"/>
    <property type="match status" value="1"/>
</dbReference>
<dbReference type="GO" id="GO:0009166">
    <property type="term" value="P:nucleotide catabolic process"/>
    <property type="evidence" value="ECO:0007669"/>
    <property type="project" value="InterPro"/>
</dbReference>
<dbReference type="InterPro" id="IPR006179">
    <property type="entry name" value="5_nucleotidase/apyrase"/>
</dbReference>
<dbReference type="GO" id="GO:0016788">
    <property type="term" value="F:hydrolase activity, acting on ester bonds"/>
    <property type="evidence" value="ECO:0007669"/>
    <property type="project" value="InterPro"/>
</dbReference>
<keyword evidence="4" id="KW-0378">Hydrolase</keyword>
<feature type="chain" id="PRO_5011833576" evidence="4">
    <location>
        <begin position="27"/>
        <end position="709"/>
    </location>
</feature>
<dbReference type="InterPro" id="IPR006146">
    <property type="entry name" value="5'-Nucleotdase_CS"/>
</dbReference>
<dbReference type="PROSITE" id="PS51272">
    <property type="entry name" value="SLH"/>
    <property type="match status" value="1"/>
</dbReference>
<dbReference type="Pfam" id="PF00149">
    <property type="entry name" value="Metallophos"/>
    <property type="match status" value="1"/>
</dbReference>
<evidence type="ECO:0000256" key="1">
    <source>
        <dbReference type="ARBA" id="ARBA00004613"/>
    </source>
</evidence>
<dbReference type="STRING" id="1714355.BTO28_11605"/>
<proteinExistence type="inferred from homology"/>
<accession>A0A1V2A6Q9</accession>
<feature type="domain" description="SLH" evidence="5">
    <location>
        <begin position="24"/>
        <end position="87"/>
    </location>
</feature>